<feature type="transmembrane region" description="Helical" evidence="1">
    <location>
        <begin position="21"/>
        <end position="42"/>
    </location>
</feature>
<dbReference type="OrthoDB" id="8908636at2"/>
<reference evidence="2 3" key="1">
    <citation type="submission" date="2018-10" db="EMBL/GenBank/DDBJ databases">
        <title>Genomic Encyclopedia of Type Strains, Phase IV (KMG-IV): sequencing the most valuable type-strain genomes for metagenomic binning, comparative biology and taxonomic classification.</title>
        <authorList>
            <person name="Goeker M."/>
        </authorList>
    </citation>
    <scope>NUCLEOTIDE SEQUENCE [LARGE SCALE GENOMIC DNA]</scope>
    <source>
        <strain evidence="2 3">DSM 4734</strain>
    </source>
</reference>
<evidence type="ECO:0000313" key="3">
    <source>
        <dbReference type="Proteomes" id="UP000273675"/>
    </source>
</evidence>
<dbReference type="AlphaFoldDB" id="A0A495D2E5"/>
<comment type="caution">
    <text evidence="2">The sequence shown here is derived from an EMBL/GenBank/DDBJ whole genome shotgun (WGS) entry which is preliminary data.</text>
</comment>
<keyword evidence="1" id="KW-0472">Membrane</keyword>
<proteinExistence type="predicted"/>
<keyword evidence="1" id="KW-0812">Transmembrane</keyword>
<sequence length="60" mass="6736">MFAKRPETVMGHRIAEPRPTLMAVWLAFLYIGLPLLVVTGLLDLAMQVFFGICTGLWCLN</sequence>
<accession>A0A495D2E5</accession>
<protein>
    <submittedName>
        <fullName evidence="2">Uncharacterized protein</fullName>
    </submittedName>
</protein>
<dbReference type="Proteomes" id="UP000273675">
    <property type="component" value="Unassembled WGS sequence"/>
</dbReference>
<keyword evidence="1" id="KW-1133">Transmembrane helix</keyword>
<organism evidence="2 3">
    <name type="scientific">Maricaulis maris</name>
    <dbReference type="NCBI Taxonomy" id="74318"/>
    <lineage>
        <taxon>Bacteria</taxon>
        <taxon>Pseudomonadati</taxon>
        <taxon>Pseudomonadota</taxon>
        <taxon>Alphaproteobacteria</taxon>
        <taxon>Maricaulales</taxon>
        <taxon>Maricaulaceae</taxon>
        <taxon>Maricaulis</taxon>
    </lineage>
</organism>
<evidence type="ECO:0000313" key="2">
    <source>
        <dbReference type="EMBL" id="RKQ95955.1"/>
    </source>
</evidence>
<gene>
    <name evidence="2" type="ORF">C7435_2200</name>
</gene>
<dbReference type="EMBL" id="RBIM01000005">
    <property type="protein sequence ID" value="RKQ95955.1"/>
    <property type="molecule type" value="Genomic_DNA"/>
</dbReference>
<name>A0A495D2E5_9PROT</name>
<evidence type="ECO:0000256" key="1">
    <source>
        <dbReference type="SAM" id="Phobius"/>
    </source>
</evidence>
<dbReference type="RefSeq" id="WP_075189162.1">
    <property type="nucleotide sequence ID" value="NZ_RBIM01000005.1"/>
</dbReference>